<dbReference type="EMBL" id="JANRHA010000007">
    <property type="protein sequence ID" value="MDG3015350.1"/>
    <property type="molecule type" value="Genomic_DNA"/>
</dbReference>
<organism evidence="4 5">
    <name type="scientific">Speluncibacter jeojiensis</name>
    <dbReference type="NCBI Taxonomy" id="2710754"/>
    <lineage>
        <taxon>Bacteria</taxon>
        <taxon>Bacillati</taxon>
        <taxon>Actinomycetota</taxon>
        <taxon>Actinomycetes</taxon>
        <taxon>Mycobacteriales</taxon>
        <taxon>Speluncibacteraceae</taxon>
        <taxon>Speluncibacter</taxon>
    </lineage>
</organism>
<protein>
    <submittedName>
        <fullName evidence="4">DUF305 domain-containing protein</fullName>
    </submittedName>
</protein>
<dbReference type="Pfam" id="PF03713">
    <property type="entry name" value="DUF305"/>
    <property type="match status" value="1"/>
</dbReference>
<accession>A0A9X4RE05</accession>
<reference evidence="4" key="1">
    <citation type="submission" date="2022-08" db="EMBL/GenBank/DDBJ databases">
        <title>Genome analysis of Corynebacteriales strain.</title>
        <authorList>
            <person name="Lee S.D."/>
        </authorList>
    </citation>
    <scope>NUCLEOTIDE SEQUENCE</scope>
    <source>
        <strain evidence="4">D3-21</strain>
    </source>
</reference>
<feature type="chain" id="PRO_5040937162" evidence="2">
    <location>
        <begin position="24"/>
        <end position="206"/>
    </location>
</feature>
<sequence>MRNLTTKSVISIAGVLGAAVVLAACGSGTDSSDHSAMTHPTATATASPAPGASAAAHNEADVMFASMMVPHHQQAIDMTAMVNGRTQNAELIELARKIDAAQGPEIEQMSAWLKQWNAQPGAMDHSSMGHGDGMMTPEQIDSLHQLTGPAFDKAWLEMMIEHHQGAVDMARTELAQGQNPDAKKLAQSIIDGQEAEIGQMKQMLAG</sequence>
<dbReference type="InterPro" id="IPR012347">
    <property type="entry name" value="Ferritin-like"/>
</dbReference>
<dbReference type="PROSITE" id="PS51257">
    <property type="entry name" value="PROKAR_LIPOPROTEIN"/>
    <property type="match status" value="1"/>
</dbReference>
<evidence type="ECO:0000256" key="2">
    <source>
        <dbReference type="SAM" id="SignalP"/>
    </source>
</evidence>
<proteinExistence type="predicted"/>
<feature type="domain" description="DUF305" evidence="3">
    <location>
        <begin position="61"/>
        <end position="204"/>
    </location>
</feature>
<name>A0A9X4RE05_9ACTN</name>
<comment type="caution">
    <text evidence="4">The sequence shown here is derived from an EMBL/GenBank/DDBJ whole genome shotgun (WGS) entry which is preliminary data.</text>
</comment>
<dbReference type="AlphaFoldDB" id="A0A9X4RE05"/>
<dbReference type="Proteomes" id="UP001152755">
    <property type="component" value="Unassembled WGS sequence"/>
</dbReference>
<feature type="signal peptide" evidence="2">
    <location>
        <begin position="1"/>
        <end position="23"/>
    </location>
</feature>
<dbReference type="Gene3D" id="1.20.1260.10">
    <property type="match status" value="1"/>
</dbReference>
<evidence type="ECO:0000256" key="1">
    <source>
        <dbReference type="SAM" id="MobiDB-lite"/>
    </source>
</evidence>
<evidence type="ECO:0000313" key="4">
    <source>
        <dbReference type="EMBL" id="MDG3015350.1"/>
    </source>
</evidence>
<dbReference type="PANTHER" id="PTHR36933">
    <property type="entry name" value="SLL0788 PROTEIN"/>
    <property type="match status" value="1"/>
</dbReference>
<evidence type="ECO:0000259" key="3">
    <source>
        <dbReference type="Pfam" id="PF03713"/>
    </source>
</evidence>
<keyword evidence="5" id="KW-1185">Reference proteome</keyword>
<dbReference type="RefSeq" id="WP_332520038.1">
    <property type="nucleotide sequence ID" value="NZ_JANRHA010000007.1"/>
</dbReference>
<keyword evidence="2" id="KW-0732">Signal</keyword>
<dbReference type="PANTHER" id="PTHR36933:SF1">
    <property type="entry name" value="SLL0788 PROTEIN"/>
    <property type="match status" value="1"/>
</dbReference>
<dbReference type="InterPro" id="IPR005183">
    <property type="entry name" value="DUF305_CopM-like"/>
</dbReference>
<feature type="region of interest" description="Disordered" evidence="1">
    <location>
        <begin position="29"/>
        <end position="54"/>
    </location>
</feature>
<gene>
    <name evidence="4" type="ORF">NVS88_12400</name>
</gene>
<evidence type="ECO:0000313" key="5">
    <source>
        <dbReference type="Proteomes" id="UP001152755"/>
    </source>
</evidence>